<keyword evidence="3" id="KW-0804">Transcription</keyword>
<accession>A0A4Q7NUP4</accession>
<dbReference type="InterPro" id="IPR036390">
    <property type="entry name" value="WH_DNA-bd_sf"/>
</dbReference>
<evidence type="ECO:0000256" key="1">
    <source>
        <dbReference type="ARBA" id="ARBA00023015"/>
    </source>
</evidence>
<feature type="domain" description="IclR-ED" evidence="5">
    <location>
        <begin position="71"/>
        <end position="254"/>
    </location>
</feature>
<dbReference type="PANTHER" id="PTHR30136:SF24">
    <property type="entry name" value="HTH-TYPE TRANSCRIPTIONAL REPRESSOR ALLR"/>
    <property type="match status" value="1"/>
</dbReference>
<dbReference type="InterPro" id="IPR036388">
    <property type="entry name" value="WH-like_DNA-bd_sf"/>
</dbReference>
<organism evidence="6 7">
    <name type="scientific">Motilibacter rhizosphaerae</name>
    <dbReference type="NCBI Taxonomy" id="598652"/>
    <lineage>
        <taxon>Bacteria</taxon>
        <taxon>Bacillati</taxon>
        <taxon>Actinomycetota</taxon>
        <taxon>Actinomycetes</taxon>
        <taxon>Motilibacterales</taxon>
        <taxon>Motilibacteraceae</taxon>
        <taxon>Motilibacter</taxon>
    </lineage>
</organism>
<dbReference type="GO" id="GO:0045892">
    <property type="term" value="P:negative regulation of DNA-templated transcription"/>
    <property type="evidence" value="ECO:0007669"/>
    <property type="project" value="TreeGrafter"/>
</dbReference>
<dbReference type="EMBL" id="SGXD01000001">
    <property type="protein sequence ID" value="RZS90887.1"/>
    <property type="molecule type" value="Genomic_DNA"/>
</dbReference>
<dbReference type="InterPro" id="IPR014757">
    <property type="entry name" value="Tscrpt_reg_IclR_C"/>
</dbReference>
<dbReference type="InterPro" id="IPR011991">
    <property type="entry name" value="ArsR-like_HTH"/>
</dbReference>
<dbReference type="GO" id="GO:0003700">
    <property type="term" value="F:DNA-binding transcription factor activity"/>
    <property type="evidence" value="ECO:0007669"/>
    <property type="project" value="TreeGrafter"/>
</dbReference>
<dbReference type="SMART" id="SM00346">
    <property type="entry name" value="HTH_ICLR"/>
    <property type="match status" value="1"/>
</dbReference>
<dbReference type="Pfam" id="PF01614">
    <property type="entry name" value="IclR_C"/>
    <property type="match status" value="1"/>
</dbReference>
<keyword evidence="2" id="KW-0238">DNA-binding</keyword>
<dbReference type="CDD" id="cd00090">
    <property type="entry name" value="HTH_ARSR"/>
    <property type="match status" value="1"/>
</dbReference>
<dbReference type="SUPFAM" id="SSF55781">
    <property type="entry name" value="GAF domain-like"/>
    <property type="match status" value="1"/>
</dbReference>
<dbReference type="InterPro" id="IPR029016">
    <property type="entry name" value="GAF-like_dom_sf"/>
</dbReference>
<evidence type="ECO:0000313" key="7">
    <source>
        <dbReference type="Proteomes" id="UP000293638"/>
    </source>
</evidence>
<dbReference type="InterPro" id="IPR005471">
    <property type="entry name" value="Tscrpt_reg_IclR_N"/>
</dbReference>
<evidence type="ECO:0000256" key="2">
    <source>
        <dbReference type="ARBA" id="ARBA00023125"/>
    </source>
</evidence>
<dbReference type="Gene3D" id="1.10.10.10">
    <property type="entry name" value="Winged helix-like DNA-binding domain superfamily/Winged helix DNA-binding domain"/>
    <property type="match status" value="1"/>
</dbReference>
<evidence type="ECO:0000256" key="3">
    <source>
        <dbReference type="ARBA" id="ARBA00023163"/>
    </source>
</evidence>
<dbReference type="PANTHER" id="PTHR30136">
    <property type="entry name" value="HELIX-TURN-HELIX TRANSCRIPTIONAL REGULATOR, ICLR FAMILY"/>
    <property type="match status" value="1"/>
</dbReference>
<dbReference type="SUPFAM" id="SSF46785">
    <property type="entry name" value="Winged helix' DNA-binding domain"/>
    <property type="match status" value="1"/>
</dbReference>
<keyword evidence="7" id="KW-1185">Reference proteome</keyword>
<proteinExistence type="predicted"/>
<dbReference type="GO" id="GO:0003677">
    <property type="term" value="F:DNA binding"/>
    <property type="evidence" value="ECO:0007669"/>
    <property type="project" value="UniProtKB-KW"/>
</dbReference>
<dbReference type="Proteomes" id="UP000293638">
    <property type="component" value="Unassembled WGS sequence"/>
</dbReference>
<keyword evidence="1" id="KW-0805">Transcription regulation</keyword>
<dbReference type="Pfam" id="PF09339">
    <property type="entry name" value="HTH_IclR"/>
    <property type="match status" value="1"/>
</dbReference>
<evidence type="ECO:0000259" key="5">
    <source>
        <dbReference type="PROSITE" id="PS51078"/>
    </source>
</evidence>
<evidence type="ECO:0000313" key="6">
    <source>
        <dbReference type="EMBL" id="RZS90887.1"/>
    </source>
</evidence>
<evidence type="ECO:0000259" key="4">
    <source>
        <dbReference type="PROSITE" id="PS51077"/>
    </source>
</evidence>
<dbReference type="RefSeq" id="WP_231115942.1">
    <property type="nucleotide sequence ID" value="NZ_SGXD01000001.1"/>
</dbReference>
<feature type="domain" description="HTH iclR-type" evidence="4">
    <location>
        <begin position="8"/>
        <end position="70"/>
    </location>
</feature>
<dbReference type="AlphaFoldDB" id="A0A4Q7NUP4"/>
<dbReference type="PROSITE" id="PS51077">
    <property type="entry name" value="HTH_ICLR"/>
    <property type="match status" value="1"/>
</dbReference>
<gene>
    <name evidence="6" type="ORF">EV189_0117</name>
</gene>
<dbReference type="PROSITE" id="PS51078">
    <property type="entry name" value="ICLR_ED"/>
    <property type="match status" value="1"/>
</dbReference>
<reference evidence="6 7" key="1">
    <citation type="submission" date="2019-02" db="EMBL/GenBank/DDBJ databases">
        <title>Genomic Encyclopedia of Type Strains, Phase IV (KMG-IV): sequencing the most valuable type-strain genomes for metagenomic binning, comparative biology and taxonomic classification.</title>
        <authorList>
            <person name="Goeker M."/>
        </authorList>
    </citation>
    <scope>NUCLEOTIDE SEQUENCE [LARGE SCALE GENOMIC DNA]</scope>
    <source>
        <strain evidence="6 7">DSM 45622</strain>
    </source>
</reference>
<comment type="caution">
    <text evidence="6">The sequence shown here is derived from an EMBL/GenBank/DDBJ whole genome shotgun (WGS) entry which is preliminary data.</text>
</comment>
<dbReference type="Gene3D" id="3.30.450.40">
    <property type="match status" value="1"/>
</dbReference>
<protein>
    <submittedName>
        <fullName evidence="6">IclR family transcriptional regulator</fullName>
    </submittedName>
</protein>
<name>A0A4Q7NUP4_9ACTN</name>
<sequence length="257" mass="27136">MPVRAAPAPAATAVLRILGHLARQAAPVPAASLARALGMPRSSVYRLLAVLEEDGWVIRFPETRAYGLGVAAFELSQGYLRQAPLARTGRPVLAALVDRARESAHLAVLEGRDVVYLVEERAPRRPPLVTDVGVRLPAHLTATGRAMLAALPAAQVRALFGDVRTLPLRGAKGLGTYAALRRELTAVRARGYAVEDGEVTEGLASVAVAVRDRSGWPAAALAVTYPAGVGEDGRAALVRAVEVHAQEFSRRLFGAAP</sequence>
<dbReference type="InterPro" id="IPR050707">
    <property type="entry name" value="HTH_MetabolicPath_Reg"/>
</dbReference>